<dbReference type="PIRSF" id="PIRSF028177">
    <property type="entry name" value="Polyketide_synth_Omtfrase_TcmP"/>
    <property type="match status" value="1"/>
</dbReference>
<dbReference type="PANTHER" id="PTHR43619">
    <property type="entry name" value="S-ADENOSYL-L-METHIONINE-DEPENDENT METHYLTRANSFERASE YKTD-RELATED"/>
    <property type="match status" value="1"/>
</dbReference>
<evidence type="ECO:0000313" key="4">
    <source>
        <dbReference type="Proteomes" id="UP001596200"/>
    </source>
</evidence>
<evidence type="ECO:0000256" key="2">
    <source>
        <dbReference type="ARBA" id="ARBA00022679"/>
    </source>
</evidence>
<gene>
    <name evidence="3" type="ORF">ACFP1B_03665</name>
</gene>
<dbReference type="GO" id="GO:0008168">
    <property type="term" value="F:methyltransferase activity"/>
    <property type="evidence" value="ECO:0007669"/>
    <property type="project" value="UniProtKB-KW"/>
</dbReference>
<dbReference type="Gene3D" id="3.40.50.150">
    <property type="entry name" value="Vaccinia Virus protein VP39"/>
    <property type="match status" value="1"/>
</dbReference>
<dbReference type="InterPro" id="IPR007213">
    <property type="entry name" value="Ppm1/Ppm2/Tcmp"/>
</dbReference>
<keyword evidence="2" id="KW-0808">Transferase</keyword>
<sequence length="274" mass="31071">MTKETVRLGAVQETLLIPLYGRALDAKARRPVLGDVEAPRMVERIDYDFAKFRGPSLGGSVLRSAIFDGWVRRFLAEHPDGTVVELGAGLGTRSHRLDNGRARWFDLDLPDTVELRRRFFTDSTRITTLAASVLDTDWFERVAESGGPYFFVSEAVLLYFDEEQVRSVVRALADRFPGADLSFDTGGGTMMRSQDRNPVFKAVDARMTWTCDDPKALESWGLRLRESRTFATPQPEVARTWPWRHRYGVPLLARLVPPAVNTYRMNLFTLEAAR</sequence>
<keyword evidence="4" id="KW-1185">Reference proteome</keyword>
<evidence type="ECO:0000256" key="1">
    <source>
        <dbReference type="ARBA" id="ARBA00022603"/>
    </source>
</evidence>
<dbReference type="InterPro" id="IPR029063">
    <property type="entry name" value="SAM-dependent_MTases_sf"/>
</dbReference>
<organism evidence="3 4">
    <name type="scientific">Streptomyces pulveraceus</name>
    <dbReference type="NCBI Taxonomy" id="68258"/>
    <lineage>
        <taxon>Bacteria</taxon>
        <taxon>Bacillati</taxon>
        <taxon>Actinomycetota</taxon>
        <taxon>Actinomycetes</taxon>
        <taxon>Kitasatosporales</taxon>
        <taxon>Streptomycetaceae</taxon>
        <taxon>Streptomyces</taxon>
    </lineage>
</organism>
<name>A0ABW1GEI7_9ACTN</name>
<dbReference type="GO" id="GO:0032259">
    <property type="term" value="P:methylation"/>
    <property type="evidence" value="ECO:0007669"/>
    <property type="project" value="UniProtKB-KW"/>
</dbReference>
<evidence type="ECO:0000313" key="3">
    <source>
        <dbReference type="EMBL" id="MFC5912538.1"/>
    </source>
</evidence>
<reference evidence="4" key="1">
    <citation type="journal article" date="2019" name="Int. J. Syst. Evol. Microbiol.">
        <title>The Global Catalogue of Microorganisms (GCM) 10K type strain sequencing project: providing services to taxonomists for standard genome sequencing and annotation.</title>
        <authorList>
            <consortium name="The Broad Institute Genomics Platform"/>
            <consortium name="The Broad Institute Genome Sequencing Center for Infectious Disease"/>
            <person name="Wu L."/>
            <person name="Ma J."/>
        </authorList>
    </citation>
    <scope>NUCLEOTIDE SEQUENCE [LARGE SCALE GENOMIC DNA]</scope>
    <source>
        <strain evidence="4">JCM 4147</strain>
    </source>
</reference>
<dbReference type="RefSeq" id="WP_344517161.1">
    <property type="nucleotide sequence ID" value="NZ_BAAATU010000062.1"/>
</dbReference>
<dbReference type="PANTHER" id="PTHR43619:SF2">
    <property type="entry name" value="S-ADENOSYL-L-METHIONINE-DEPENDENT METHYLTRANSFERASES SUPERFAMILY PROTEIN"/>
    <property type="match status" value="1"/>
</dbReference>
<dbReference type="Proteomes" id="UP001596200">
    <property type="component" value="Unassembled WGS sequence"/>
</dbReference>
<comment type="caution">
    <text evidence="3">The sequence shown here is derived from an EMBL/GenBank/DDBJ whole genome shotgun (WGS) entry which is preliminary data.</text>
</comment>
<keyword evidence="1 3" id="KW-0489">Methyltransferase</keyword>
<proteinExistence type="predicted"/>
<protein>
    <submittedName>
        <fullName evidence="3">Class I SAM-dependent methyltransferase</fullName>
    </submittedName>
</protein>
<dbReference type="EMBL" id="JBHSPU010000002">
    <property type="protein sequence ID" value="MFC5912538.1"/>
    <property type="molecule type" value="Genomic_DNA"/>
</dbReference>
<dbReference type="InterPro" id="IPR016874">
    <property type="entry name" value="TcmP-like"/>
</dbReference>
<dbReference type="SUPFAM" id="SSF53335">
    <property type="entry name" value="S-adenosyl-L-methionine-dependent methyltransferases"/>
    <property type="match status" value="1"/>
</dbReference>
<dbReference type="Pfam" id="PF04072">
    <property type="entry name" value="LCM"/>
    <property type="match status" value="1"/>
</dbReference>
<accession>A0ABW1GEI7</accession>